<dbReference type="Pfam" id="PF01575">
    <property type="entry name" value="MaoC_dehydratas"/>
    <property type="match status" value="1"/>
</dbReference>
<sequence>MSGPAAPLYLDDLASGQRFETGERALTEAEIIAFARQWDPQYFHTDPEAARASPYDGLIASGFHTLLTAFVLSLETDVWRAASMGSPGMAEIAWLRPVRPGDRLRCVFEVLSVTPSRSRPDRGRAEIAYQVLNQAGERVMRYRATHILRRRPEEG</sequence>
<evidence type="ECO:0000313" key="2">
    <source>
        <dbReference type="EMBL" id="GMG82290.1"/>
    </source>
</evidence>
<dbReference type="PANTHER" id="PTHR43664">
    <property type="entry name" value="MONOAMINE OXIDASE-RELATED"/>
    <property type="match status" value="1"/>
</dbReference>
<dbReference type="InterPro" id="IPR029069">
    <property type="entry name" value="HotDog_dom_sf"/>
</dbReference>
<gene>
    <name evidence="2" type="ORF">LNKW23_15030</name>
</gene>
<evidence type="ECO:0000313" key="3">
    <source>
        <dbReference type="Proteomes" id="UP001239909"/>
    </source>
</evidence>
<feature type="domain" description="MaoC-like" evidence="1">
    <location>
        <begin position="16"/>
        <end position="117"/>
    </location>
</feature>
<dbReference type="Proteomes" id="UP001239909">
    <property type="component" value="Unassembled WGS sequence"/>
</dbReference>
<protein>
    <submittedName>
        <fullName evidence="2">MaoC family dehydratase</fullName>
    </submittedName>
</protein>
<dbReference type="SUPFAM" id="SSF54637">
    <property type="entry name" value="Thioesterase/thiol ester dehydrase-isomerase"/>
    <property type="match status" value="1"/>
</dbReference>
<accession>A0ABQ6LG45</accession>
<dbReference type="PANTHER" id="PTHR43664:SF1">
    <property type="entry name" value="BETA-METHYLMALYL-COA DEHYDRATASE"/>
    <property type="match status" value="1"/>
</dbReference>
<dbReference type="InterPro" id="IPR002539">
    <property type="entry name" value="MaoC-like_dom"/>
</dbReference>
<dbReference type="CDD" id="cd03454">
    <property type="entry name" value="YdeM"/>
    <property type="match status" value="1"/>
</dbReference>
<dbReference type="Gene3D" id="3.10.129.10">
    <property type="entry name" value="Hotdog Thioesterase"/>
    <property type="match status" value="1"/>
</dbReference>
<dbReference type="RefSeq" id="WP_285671057.1">
    <property type="nucleotide sequence ID" value="NZ_BSYI01000009.1"/>
</dbReference>
<comment type="caution">
    <text evidence="2">The sequence shown here is derived from an EMBL/GenBank/DDBJ whole genome shotgun (WGS) entry which is preliminary data.</text>
</comment>
<evidence type="ECO:0000259" key="1">
    <source>
        <dbReference type="Pfam" id="PF01575"/>
    </source>
</evidence>
<keyword evidence="3" id="KW-1185">Reference proteome</keyword>
<organism evidence="2 3">
    <name type="scientific">Paralimibaculum aggregatum</name>
    <dbReference type="NCBI Taxonomy" id="3036245"/>
    <lineage>
        <taxon>Bacteria</taxon>
        <taxon>Pseudomonadati</taxon>
        <taxon>Pseudomonadota</taxon>
        <taxon>Alphaproteobacteria</taxon>
        <taxon>Rhodobacterales</taxon>
        <taxon>Paracoccaceae</taxon>
        <taxon>Paralimibaculum</taxon>
    </lineage>
</organism>
<dbReference type="EMBL" id="BSYI01000009">
    <property type="protein sequence ID" value="GMG82290.1"/>
    <property type="molecule type" value="Genomic_DNA"/>
</dbReference>
<name>A0ABQ6LG45_9RHOB</name>
<reference evidence="2 3" key="1">
    <citation type="submission" date="2023-04" db="EMBL/GenBank/DDBJ databases">
        <title>Marinoamorphus aggregata gen. nov., sp. Nov., isolate from tissue of brittle star Ophioplocus japonicus.</title>
        <authorList>
            <person name="Kawano K."/>
            <person name="Sawayama S."/>
            <person name="Nakagawa S."/>
        </authorList>
    </citation>
    <scope>NUCLEOTIDE SEQUENCE [LARGE SCALE GENOMIC DNA]</scope>
    <source>
        <strain evidence="2 3">NKW23</strain>
    </source>
</reference>
<dbReference type="InterPro" id="IPR052342">
    <property type="entry name" value="MCH/BMMD"/>
</dbReference>
<proteinExistence type="predicted"/>